<organism evidence="2 3">
    <name type="scientific">Sphaerobolus stellatus (strain SS14)</name>
    <dbReference type="NCBI Taxonomy" id="990650"/>
    <lineage>
        <taxon>Eukaryota</taxon>
        <taxon>Fungi</taxon>
        <taxon>Dikarya</taxon>
        <taxon>Basidiomycota</taxon>
        <taxon>Agaricomycotina</taxon>
        <taxon>Agaricomycetes</taxon>
        <taxon>Phallomycetidae</taxon>
        <taxon>Geastrales</taxon>
        <taxon>Sphaerobolaceae</taxon>
        <taxon>Sphaerobolus</taxon>
    </lineage>
</organism>
<sequence length="172" mass="19566">MEEGFLLPSYGDAFLAFVWPFFLLATRCLYCMRTVVDEDADPVQLKKRADSSFLGTAHVYSGVSVTLLSLDIYFFTLLQMHQQPVNIVEPDYSVLSQPARIGWFYYMQRQIHAGCRIVVLGVYADLLSKNPKLSFSALYPHRPCCHQIKLPEYGSHMKLSFPASARQAFGEL</sequence>
<feature type="transmembrane region" description="Helical" evidence="1">
    <location>
        <begin position="53"/>
        <end position="75"/>
    </location>
</feature>
<keyword evidence="1" id="KW-0472">Membrane</keyword>
<gene>
    <name evidence="2" type="ORF">M422DRAFT_272975</name>
</gene>
<dbReference type="AlphaFoldDB" id="A0A0C9UAB9"/>
<accession>A0A0C9UAB9</accession>
<reference evidence="2 3" key="1">
    <citation type="submission" date="2014-06" db="EMBL/GenBank/DDBJ databases">
        <title>Evolutionary Origins and Diversification of the Mycorrhizal Mutualists.</title>
        <authorList>
            <consortium name="DOE Joint Genome Institute"/>
            <consortium name="Mycorrhizal Genomics Consortium"/>
            <person name="Kohler A."/>
            <person name="Kuo A."/>
            <person name="Nagy L.G."/>
            <person name="Floudas D."/>
            <person name="Copeland A."/>
            <person name="Barry K.W."/>
            <person name="Cichocki N."/>
            <person name="Veneault-Fourrey C."/>
            <person name="LaButti K."/>
            <person name="Lindquist E.A."/>
            <person name="Lipzen A."/>
            <person name="Lundell T."/>
            <person name="Morin E."/>
            <person name="Murat C."/>
            <person name="Riley R."/>
            <person name="Ohm R."/>
            <person name="Sun H."/>
            <person name="Tunlid A."/>
            <person name="Henrissat B."/>
            <person name="Grigoriev I.V."/>
            <person name="Hibbett D.S."/>
            <person name="Martin F."/>
        </authorList>
    </citation>
    <scope>NUCLEOTIDE SEQUENCE [LARGE SCALE GENOMIC DNA]</scope>
    <source>
        <strain evidence="2 3">SS14</strain>
    </source>
</reference>
<keyword evidence="1" id="KW-0812">Transmembrane</keyword>
<dbReference type="Proteomes" id="UP000054279">
    <property type="component" value="Unassembled WGS sequence"/>
</dbReference>
<evidence type="ECO:0000313" key="2">
    <source>
        <dbReference type="EMBL" id="KIJ26012.1"/>
    </source>
</evidence>
<evidence type="ECO:0000256" key="1">
    <source>
        <dbReference type="SAM" id="Phobius"/>
    </source>
</evidence>
<evidence type="ECO:0000313" key="3">
    <source>
        <dbReference type="Proteomes" id="UP000054279"/>
    </source>
</evidence>
<proteinExistence type="predicted"/>
<feature type="transmembrane region" description="Helical" evidence="1">
    <location>
        <begin position="13"/>
        <end position="32"/>
    </location>
</feature>
<keyword evidence="3" id="KW-1185">Reference proteome</keyword>
<dbReference type="EMBL" id="KN837388">
    <property type="protein sequence ID" value="KIJ26012.1"/>
    <property type="molecule type" value="Genomic_DNA"/>
</dbReference>
<name>A0A0C9UAB9_SPHS4</name>
<keyword evidence="1" id="KW-1133">Transmembrane helix</keyword>
<dbReference type="HOGENOM" id="CLU_1556254_0_0_1"/>
<protein>
    <submittedName>
        <fullName evidence="2">Uncharacterized protein</fullName>
    </submittedName>
</protein>